<dbReference type="OrthoDB" id="9812068at2"/>
<dbReference type="InterPro" id="IPR055210">
    <property type="entry name" value="CtpA/B_N"/>
</dbReference>
<dbReference type="Gene3D" id="2.30.42.10">
    <property type="match status" value="1"/>
</dbReference>
<evidence type="ECO:0000259" key="6">
    <source>
        <dbReference type="PROSITE" id="PS50106"/>
    </source>
</evidence>
<dbReference type="SMART" id="SM00228">
    <property type="entry name" value="PDZ"/>
    <property type="match status" value="1"/>
</dbReference>
<dbReference type="SUPFAM" id="SSF50156">
    <property type="entry name" value="PDZ domain-like"/>
    <property type="match status" value="1"/>
</dbReference>
<evidence type="ECO:0000313" key="7">
    <source>
        <dbReference type="EMBL" id="ARU60480.1"/>
    </source>
</evidence>
<dbReference type="Proteomes" id="UP000195437">
    <property type="component" value="Chromosome"/>
</dbReference>
<evidence type="ECO:0000256" key="3">
    <source>
        <dbReference type="ARBA" id="ARBA00022801"/>
    </source>
</evidence>
<feature type="signal peptide" evidence="5">
    <location>
        <begin position="1"/>
        <end position="26"/>
    </location>
</feature>
<evidence type="ECO:0000313" key="8">
    <source>
        <dbReference type="Proteomes" id="UP000195437"/>
    </source>
</evidence>
<dbReference type="InterPro" id="IPR036582">
    <property type="entry name" value="Mao_N_sf"/>
</dbReference>
<dbReference type="Gene3D" id="3.30.457.10">
    <property type="entry name" value="Copper amine oxidase-like, N-terminal domain"/>
    <property type="match status" value="1"/>
</dbReference>
<dbReference type="Gene3D" id="3.90.226.10">
    <property type="entry name" value="2-enoyl-CoA Hydratase, Chain A, domain 1"/>
    <property type="match status" value="1"/>
</dbReference>
<sequence>MRWKPLLISSALSVSLLFGQAGAVSAETDERAETLLELYQLLVGSHYTHPDEDKVLQGAIKGMLDVLQDPFTSYMTPEEYEEFMQALDNQYAGIGASLNAAKSGEVLITEVYEGSPAKKAGLQAGDVILAVDGQAMNGKTADSVAAVLRGKAGTETVVTIARGSAAPREVMVVREAISLPTVTAKDLGDGVGYLRILTFGGNTSQEFFEAYAELEATSTNGIVLDLRGNGGGSVLPALEIADHFLTEGNLLVVHDEEGGLQAIGADELGTEEMPLAVLVDEHTASASEMLAGALQVNERAALIGTQTYGKGTMQEPFPLPNGGVLKLSVDAWELGDGTSIQKVGLSPDLRLTSQSVMVNAGVQNLLPGRVQTLTLQKQGGVGNLNGNQLLDVPKLLVEGGRDFLPLRYVVEAFGSEVNWVAKTNSVEFTLEGHAVRIELGSGKVFVEGRDTGLKGQVRLRNGVSYLSVDALKTVLDGGVESVSGAVVIQAD</sequence>
<evidence type="ECO:0000256" key="5">
    <source>
        <dbReference type="SAM" id="SignalP"/>
    </source>
</evidence>
<feature type="chain" id="PRO_5012191950" description="PDZ domain-containing protein" evidence="5">
    <location>
        <begin position="27"/>
        <end position="491"/>
    </location>
</feature>
<dbReference type="Pfam" id="PF07833">
    <property type="entry name" value="Cu_amine_oxidN1"/>
    <property type="match status" value="1"/>
</dbReference>
<reference evidence="8" key="1">
    <citation type="submission" date="2017-05" db="EMBL/GenBank/DDBJ databases">
        <authorList>
            <person name="Sung H."/>
        </authorList>
    </citation>
    <scope>NUCLEOTIDE SEQUENCE [LARGE SCALE GENOMIC DNA]</scope>
    <source>
        <strain evidence="8">AR23208</strain>
    </source>
</reference>
<dbReference type="PANTHER" id="PTHR32060:SF30">
    <property type="entry name" value="CARBOXY-TERMINAL PROCESSING PROTEASE CTPA"/>
    <property type="match status" value="1"/>
</dbReference>
<dbReference type="EMBL" id="CP021434">
    <property type="protein sequence ID" value="ARU60480.1"/>
    <property type="molecule type" value="Genomic_DNA"/>
</dbReference>
<dbReference type="SMART" id="SM00245">
    <property type="entry name" value="TSPc"/>
    <property type="match status" value="1"/>
</dbReference>
<dbReference type="GO" id="GO:0030288">
    <property type="term" value="C:outer membrane-bounded periplasmic space"/>
    <property type="evidence" value="ECO:0007669"/>
    <property type="project" value="TreeGrafter"/>
</dbReference>
<dbReference type="Pfam" id="PF17820">
    <property type="entry name" value="PDZ_6"/>
    <property type="match status" value="1"/>
</dbReference>
<dbReference type="InterPro" id="IPR001478">
    <property type="entry name" value="PDZ"/>
</dbReference>
<dbReference type="RefSeq" id="WP_087455873.1">
    <property type="nucleotide sequence ID" value="NZ_CP021434.1"/>
</dbReference>
<dbReference type="SUPFAM" id="SSF52096">
    <property type="entry name" value="ClpP/crotonase"/>
    <property type="match status" value="1"/>
</dbReference>
<protein>
    <recommendedName>
        <fullName evidence="6">PDZ domain-containing protein</fullName>
    </recommendedName>
</protein>
<dbReference type="Pfam" id="PF03572">
    <property type="entry name" value="Peptidase_S41"/>
    <property type="match status" value="1"/>
</dbReference>
<dbReference type="NCBIfam" id="TIGR00225">
    <property type="entry name" value="prc"/>
    <property type="match status" value="1"/>
</dbReference>
<dbReference type="KEGG" id="tum:CBW65_04880"/>
<dbReference type="Gene3D" id="3.30.750.44">
    <property type="match status" value="1"/>
</dbReference>
<dbReference type="GO" id="GO:0007165">
    <property type="term" value="P:signal transduction"/>
    <property type="evidence" value="ECO:0007669"/>
    <property type="project" value="TreeGrafter"/>
</dbReference>
<dbReference type="InterPro" id="IPR004447">
    <property type="entry name" value="Peptidase_S41A"/>
</dbReference>
<keyword evidence="2" id="KW-0645">Protease</keyword>
<keyword evidence="3" id="KW-0378">Hydrolase</keyword>
<evidence type="ECO:0000256" key="4">
    <source>
        <dbReference type="ARBA" id="ARBA00022825"/>
    </source>
</evidence>
<organism evidence="7 8">
    <name type="scientific">Tumebacillus avium</name>
    <dbReference type="NCBI Taxonomy" id="1903704"/>
    <lineage>
        <taxon>Bacteria</taxon>
        <taxon>Bacillati</taxon>
        <taxon>Bacillota</taxon>
        <taxon>Bacilli</taxon>
        <taxon>Bacillales</taxon>
        <taxon>Alicyclobacillaceae</taxon>
        <taxon>Tumebacillus</taxon>
    </lineage>
</organism>
<dbReference type="InterPro" id="IPR041489">
    <property type="entry name" value="PDZ_6"/>
</dbReference>
<name>A0A1Y0IJM5_9BACL</name>
<gene>
    <name evidence="7" type="ORF">CBW65_04880</name>
</gene>
<dbReference type="InterPro" id="IPR036034">
    <property type="entry name" value="PDZ_sf"/>
</dbReference>
<dbReference type="CDD" id="cd07560">
    <property type="entry name" value="Peptidase_S41_CPP"/>
    <property type="match status" value="1"/>
</dbReference>
<keyword evidence="8" id="KW-1185">Reference proteome</keyword>
<dbReference type="GO" id="GO:0004175">
    <property type="term" value="F:endopeptidase activity"/>
    <property type="evidence" value="ECO:0007669"/>
    <property type="project" value="TreeGrafter"/>
</dbReference>
<feature type="domain" description="PDZ" evidence="6">
    <location>
        <begin position="84"/>
        <end position="163"/>
    </location>
</feature>
<dbReference type="SUPFAM" id="SSF55383">
    <property type="entry name" value="Copper amine oxidase, domain N"/>
    <property type="match status" value="1"/>
</dbReference>
<dbReference type="CDD" id="cd06782">
    <property type="entry name" value="cpPDZ_CPP-like"/>
    <property type="match status" value="1"/>
</dbReference>
<dbReference type="PANTHER" id="PTHR32060">
    <property type="entry name" value="TAIL-SPECIFIC PROTEASE"/>
    <property type="match status" value="1"/>
</dbReference>
<evidence type="ECO:0000256" key="2">
    <source>
        <dbReference type="ARBA" id="ARBA00022670"/>
    </source>
</evidence>
<accession>A0A1Y0IJM5</accession>
<dbReference type="GO" id="GO:0008236">
    <property type="term" value="F:serine-type peptidase activity"/>
    <property type="evidence" value="ECO:0007669"/>
    <property type="project" value="UniProtKB-KW"/>
</dbReference>
<dbReference type="AlphaFoldDB" id="A0A1Y0IJM5"/>
<dbReference type="InterPro" id="IPR005151">
    <property type="entry name" value="Tail-specific_protease"/>
</dbReference>
<evidence type="ECO:0000256" key="1">
    <source>
        <dbReference type="ARBA" id="ARBA00009179"/>
    </source>
</evidence>
<dbReference type="GO" id="GO:0006508">
    <property type="term" value="P:proteolysis"/>
    <property type="evidence" value="ECO:0007669"/>
    <property type="project" value="UniProtKB-KW"/>
</dbReference>
<dbReference type="InterPro" id="IPR012854">
    <property type="entry name" value="Cu_amine_oxidase-like_N"/>
</dbReference>
<keyword evidence="4" id="KW-0720">Serine protease</keyword>
<proteinExistence type="inferred from homology"/>
<dbReference type="PROSITE" id="PS50106">
    <property type="entry name" value="PDZ"/>
    <property type="match status" value="1"/>
</dbReference>
<dbReference type="Pfam" id="PF22694">
    <property type="entry name" value="CtpB_N-like"/>
    <property type="match status" value="1"/>
</dbReference>
<keyword evidence="5" id="KW-0732">Signal</keyword>
<dbReference type="InterPro" id="IPR029045">
    <property type="entry name" value="ClpP/crotonase-like_dom_sf"/>
</dbReference>
<comment type="similarity">
    <text evidence="1">Belongs to the peptidase S41A family.</text>
</comment>